<protein>
    <submittedName>
        <fullName evidence="2">Uncharacterized protein</fullName>
    </submittedName>
</protein>
<keyword evidence="3" id="KW-1185">Reference proteome</keyword>
<accession>A0ABQ8DJS8</accession>
<reference evidence="2 3" key="1">
    <citation type="submission" date="2021-05" db="EMBL/GenBank/DDBJ databases">
        <title>Genome Assembly of Synthetic Allotetraploid Brassica napus Reveals Homoeologous Exchanges between Subgenomes.</title>
        <authorList>
            <person name="Davis J.T."/>
        </authorList>
    </citation>
    <scope>NUCLEOTIDE SEQUENCE [LARGE SCALE GENOMIC DNA]</scope>
    <source>
        <strain evidence="3">cv. Da-Ae</strain>
        <tissue evidence="2">Seedling</tissue>
    </source>
</reference>
<dbReference type="Proteomes" id="UP000824890">
    <property type="component" value="Unassembled WGS sequence"/>
</dbReference>
<gene>
    <name evidence="2" type="ORF">HID58_014715</name>
</gene>
<evidence type="ECO:0000313" key="2">
    <source>
        <dbReference type="EMBL" id="KAH0928988.1"/>
    </source>
</evidence>
<organism evidence="2 3">
    <name type="scientific">Brassica napus</name>
    <name type="common">Rape</name>
    <dbReference type="NCBI Taxonomy" id="3708"/>
    <lineage>
        <taxon>Eukaryota</taxon>
        <taxon>Viridiplantae</taxon>
        <taxon>Streptophyta</taxon>
        <taxon>Embryophyta</taxon>
        <taxon>Tracheophyta</taxon>
        <taxon>Spermatophyta</taxon>
        <taxon>Magnoliopsida</taxon>
        <taxon>eudicotyledons</taxon>
        <taxon>Gunneridae</taxon>
        <taxon>Pentapetalae</taxon>
        <taxon>rosids</taxon>
        <taxon>malvids</taxon>
        <taxon>Brassicales</taxon>
        <taxon>Brassicaceae</taxon>
        <taxon>Brassiceae</taxon>
        <taxon>Brassica</taxon>
    </lineage>
</organism>
<comment type="caution">
    <text evidence="2">The sequence shown here is derived from an EMBL/GenBank/DDBJ whole genome shotgun (WGS) entry which is preliminary data.</text>
</comment>
<evidence type="ECO:0000256" key="1">
    <source>
        <dbReference type="SAM" id="MobiDB-lite"/>
    </source>
</evidence>
<feature type="region of interest" description="Disordered" evidence="1">
    <location>
        <begin position="147"/>
        <end position="177"/>
    </location>
</feature>
<feature type="compositionally biased region" description="Low complexity" evidence="1">
    <location>
        <begin position="165"/>
        <end position="177"/>
    </location>
</feature>
<proteinExistence type="predicted"/>
<evidence type="ECO:0000313" key="3">
    <source>
        <dbReference type="Proteomes" id="UP000824890"/>
    </source>
</evidence>
<sequence>MDSSDSSLDLIAAAKNPMAFVTRNTSPVEVPKKDRKKLMAFEGNWTEKFAFSYLPGFSATWQLEDLPRVDYFSGRNTIEQVSKLPLVCRQVSFLVSEAALKCGMSGYKGDETLAEYKKALEVMSAKKAAPKRAISTDDEVQFIRSNKRRAGAAAAPSSSKKKSKVSGSSPKDSPSAPYDLATLLNNLNTKVASQLYHLGERIESAVSTKVEMDNLTSQLRKEKDAVLAKDREIKELTLKVKNQEEAGELAAAGEGAD</sequence>
<dbReference type="EMBL" id="JAGKQM010000004">
    <property type="protein sequence ID" value="KAH0928988.1"/>
    <property type="molecule type" value="Genomic_DNA"/>
</dbReference>
<name>A0ABQ8DJS8_BRANA</name>